<evidence type="ECO:0000313" key="2">
    <source>
        <dbReference type="EMBL" id="SVC23691.1"/>
    </source>
</evidence>
<dbReference type="Pfam" id="PF00535">
    <property type="entry name" value="Glycos_transf_2"/>
    <property type="match status" value="1"/>
</dbReference>
<proteinExistence type="predicted"/>
<dbReference type="AlphaFoldDB" id="A0A382KLX9"/>
<organism evidence="2">
    <name type="scientific">marine metagenome</name>
    <dbReference type="NCBI Taxonomy" id="408172"/>
    <lineage>
        <taxon>unclassified sequences</taxon>
        <taxon>metagenomes</taxon>
        <taxon>ecological metagenomes</taxon>
    </lineage>
</organism>
<accession>A0A382KLX9</accession>
<gene>
    <name evidence="2" type="ORF">METZ01_LOCUS276545</name>
</gene>
<dbReference type="EMBL" id="UINC01080605">
    <property type="protein sequence ID" value="SVC23691.1"/>
    <property type="molecule type" value="Genomic_DNA"/>
</dbReference>
<dbReference type="SUPFAM" id="SSF53448">
    <property type="entry name" value="Nucleotide-diphospho-sugar transferases"/>
    <property type="match status" value="1"/>
</dbReference>
<reference evidence="2" key="1">
    <citation type="submission" date="2018-05" db="EMBL/GenBank/DDBJ databases">
        <authorList>
            <person name="Lanie J.A."/>
            <person name="Ng W.-L."/>
            <person name="Kazmierczak K.M."/>
            <person name="Andrzejewski T.M."/>
            <person name="Davidsen T.M."/>
            <person name="Wayne K.J."/>
            <person name="Tettelin H."/>
            <person name="Glass J.I."/>
            <person name="Rusch D."/>
            <person name="Podicherti R."/>
            <person name="Tsui H.-C.T."/>
            <person name="Winkler M.E."/>
        </authorList>
    </citation>
    <scope>NUCLEOTIDE SEQUENCE</scope>
</reference>
<feature type="domain" description="Glycosyltransferase 2-like" evidence="1">
    <location>
        <begin position="3"/>
        <end position="131"/>
    </location>
</feature>
<name>A0A382KLX9_9ZZZZ</name>
<sequence>MLSIIIPSRSPQYLQQTIDDLLAKAEGSVEIIVAMDGVWSPLRDDPRVTILHHGGVHQSKGMRATINAGVAISNGTHIMKIDEHCTVGQGYDIKLKADCEENWVVIPRRYRLDAQTWSLIKDGRPPVDYMFIAYPYERKNDRTCGLHGDLWKRPERDDILIDDTMSWQGSCWFMPRSYWDWLIVELDEVNYGKFTQEAQEIGMKVWLSGGRLVVNKKTWYAHWHKGKRGKGYGWSNKQYRAHMDGTERGRLYCIDYWMNNRWEQRVHDFEWLLEKFWPVPTWKDTWREDIIRDRGEEDPDVIAKGSLWINKFDENAAIQAKRDAA</sequence>
<protein>
    <recommendedName>
        <fullName evidence="1">Glycosyltransferase 2-like domain-containing protein</fullName>
    </recommendedName>
</protein>
<dbReference type="InterPro" id="IPR029044">
    <property type="entry name" value="Nucleotide-diphossugar_trans"/>
</dbReference>
<feature type="non-terminal residue" evidence="2">
    <location>
        <position position="325"/>
    </location>
</feature>
<dbReference type="InterPro" id="IPR001173">
    <property type="entry name" value="Glyco_trans_2-like"/>
</dbReference>
<dbReference type="Gene3D" id="3.90.550.10">
    <property type="entry name" value="Spore Coat Polysaccharide Biosynthesis Protein SpsA, Chain A"/>
    <property type="match status" value="1"/>
</dbReference>
<evidence type="ECO:0000259" key="1">
    <source>
        <dbReference type="Pfam" id="PF00535"/>
    </source>
</evidence>